<accession>A0A2W2B8E5</accession>
<dbReference type="Proteomes" id="UP000248795">
    <property type="component" value="Unassembled WGS sequence"/>
</dbReference>
<gene>
    <name evidence="2" type="ORF">DK847_14300</name>
</gene>
<dbReference type="Pfam" id="PF02620">
    <property type="entry name" value="YceD"/>
    <property type="match status" value="1"/>
</dbReference>
<reference evidence="3" key="1">
    <citation type="submission" date="2018-06" db="EMBL/GenBank/DDBJ databases">
        <title>Aestuariibacter litoralis strain KCTC 52945T.</title>
        <authorList>
            <person name="Li X."/>
            <person name="Salam N."/>
            <person name="Li J.-L."/>
            <person name="Chen Y.-M."/>
            <person name="Yang Z.-W."/>
            <person name="Zhang L.-Y."/>
            <person name="Han M.-X."/>
            <person name="Xiao M."/>
            <person name="Li W.-J."/>
        </authorList>
    </citation>
    <scope>NUCLEOTIDE SEQUENCE [LARGE SCALE GENOMIC DNA]</scope>
    <source>
        <strain evidence="3">KCTC 52945</strain>
    </source>
</reference>
<dbReference type="AlphaFoldDB" id="A0A2W2B8E5"/>
<comment type="caution">
    <text evidence="2">The sequence shown here is derived from an EMBL/GenBank/DDBJ whole genome shotgun (WGS) entry which is preliminary data.</text>
</comment>
<evidence type="ECO:0008006" key="4">
    <source>
        <dbReference type="Google" id="ProtNLM"/>
    </source>
</evidence>
<protein>
    <recommendedName>
        <fullName evidence="4">DUF177 domain-containing protein</fullName>
    </recommendedName>
</protein>
<sequence length="171" mass="18685">MKNRTPNVEFSRPLQVDRVPKLGSTEKLSADPEELKALARRFRIPTLHALSAEIRATPWRGGGMKLEGHITADLEQVSVISLEAFRETISVPLARYFLPHGAVVDNEQEDDADPIDNGWIDLGEVVAETLALDLDPYPRQPGEAFPGHVEDDGPADKAPSPFAVLAEKKGG</sequence>
<name>A0A2W2B8E5_9HYPH</name>
<organism evidence="2 3">
    <name type="scientific">Aestuariivirga litoralis</name>
    <dbReference type="NCBI Taxonomy" id="2650924"/>
    <lineage>
        <taxon>Bacteria</taxon>
        <taxon>Pseudomonadati</taxon>
        <taxon>Pseudomonadota</taxon>
        <taxon>Alphaproteobacteria</taxon>
        <taxon>Hyphomicrobiales</taxon>
        <taxon>Aestuariivirgaceae</taxon>
        <taxon>Aestuariivirga</taxon>
    </lineage>
</organism>
<keyword evidence="3" id="KW-1185">Reference proteome</keyword>
<proteinExistence type="predicted"/>
<evidence type="ECO:0000256" key="1">
    <source>
        <dbReference type="SAM" id="MobiDB-lite"/>
    </source>
</evidence>
<evidence type="ECO:0000313" key="3">
    <source>
        <dbReference type="Proteomes" id="UP000248795"/>
    </source>
</evidence>
<dbReference type="EMBL" id="QKVK01000006">
    <property type="protein sequence ID" value="PZF76348.1"/>
    <property type="molecule type" value="Genomic_DNA"/>
</dbReference>
<dbReference type="InterPro" id="IPR003772">
    <property type="entry name" value="YceD"/>
</dbReference>
<feature type="region of interest" description="Disordered" evidence="1">
    <location>
        <begin position="137"/>
        <end position="171"/>
    </location>
</feature>
<dbReference type="RefSeq" id="WP_111199185.1">
    <property type="nucleotide sequence ID" value="NZ_QKVK01000006.1"/>
</dbReference>
<evidence type="ECO:0000313" key="2">
    <source>
        <dbReference type="EMBL" id="PZF76348.1"/>
    </source>
</evidence>